<dbReference type="InterPro" id="IPR002792">
    <property type="entry name" value="TRAM_dom"/>
</dbReference>
<dbReference type="SFLD" id="SFLDG01061">
    <property type="entry name" value="methylthiotransferase"/>
    <property type="match status" value="1"/>
</dbReference>
<dbReference type="FunFam" id="3.80.30.20:FF:000001">
    <property type="entry name" value="tRNA-2-methylthio-N(6)-dimethylallyladenosine synthase 2"/>
    <property type="match status" value="1"/>
</dbReference>
<organism evidence="12 13">
    <name type="scientific">Marinitoga hydrogenitolerans (strain DSM 16785 / JCM 12826 / AT1271)</name>
    <dbReference type="NCBI Taxonomy" id="1122195"/>
    <lineage>
        <taxon>Bacteria</taxon>
        <taxon>Thermotogati</taxon>
        <taxon>Thermotogota</taxon>
        <taxon>Thermotogae</taxon>
        <taxon>Petrotogales</taxon>
        <taxon>Petrotogaceae</taxon>
        <taxon>Marinitoga</taxon>
    </lineage>
</organism>
<dbReference type="RefSeq" id="WP_072862987.1">
    <property type="nucleotide sequence ID" value="NZ_FQUI01000004.1"/>
</dbReference>
<feature type="binding site" evidence="8">
    <location>
        <position position="12"/>
    </location>
    <ligand>
        <name>[4Fe-4S] cluster</name>
        <dbReference type="ChEBI" id="CHEBI:49883"/>
        <label>1</label>
    </ligand>
</feature>
<protein>
    <recommendedName>
        <fullName evidence="8">Ribosomal protein uS12 methylthiotransferase RimO</fullName>
        <shortName evidence="8">uS12 MTTase</shortName>
        <shortName evidence="8">uS12 methylthiotransferase</shortName>
        <ecNumber evidence="8">2.8.4.4</ecNumber>
    </recommendedName>
    <alternativeName>
        <fullName evidence="8">Ribosomal protein uS12 (aspartate-C(3))-methylthiotransferase</fullName>
    </alternativeName>
    <alternativeName>
        <fullName evidence="8">Ribosome maturation factor RimO</fullName>
    </alternativeName>
</protein>
<feature type="domain" description="MTTase N-terminal" evidence="10">
    <location>
        <begin position="3"/>
        <end position="119"/>
    </location>
</feature>
<dbReference type="SFLD" id="SFLDF00274">
    <property type="entry name" value="ribosomal_protein_S12_methylth"/>
    <property type="match status" value="1"/>
</dbReference>
<dbReference type="Gene3D" id="2.40.50.140">
    <property type="entry name" value="Nucleic acid-binding proteins"/>
    <property type="match status" value="1"/>
</dbReference>
<dbReference type="InterPro" id="IPR006638">
    <property type="entry name" value="Elp3/MiaA/NifB-like_rSAM"/>
</dbReference>
<dbReference type="CDD" id="cd01335">
    <property type="entry name" value="Radical_SAM"/>
    <property type="match status" value="1"/>
</dbReference>
<evidence type="ECO:0000256" key="5">
    <source>
        <dbReference type="ARBA" id="ARBA00022723"/>
    </source>
</evidence>
<proteinExistence type="inferred from homology"/>
<dbReference type="NCBIfam" id="TIGR01125">
    <property type="entry name" value="30S ribosomal protein S12 methylthiotransferase RimO"/>
    <property type="match status" value="1"/>
</dbReference>
<dbReference type="GO" id="GO:0006400">
    <property type="term" value="P:tRNA modification"/>
    <property type="evidence" value="ECO:0007669"/>
    <property type="project" value="InterPro"/>
</dbReference>
<keyword evidence="1 8" id="KW-0004">4Fe-4S</keyword>
<feature type="domain" description="TRAM" evidence="9">
    <location>
        <begin position="369"/>
        <end position="434"/>
    </location>
</feature>
<dbReference type="HAMAP" id="MF_01865">
    <property type="entry name" value="MTTase_RimO"/>
    <property type="match status" value="1"/>
</dbReference>
<evidence type="ECO:0000259" key="11">
    <source>
        <dbReference type="PROSITE" id="PS51918"/>
    </source>
</evidence>
<keyword evidence="3 8" id="KW-0808">Transferase</keyword>
<evidence type="ECO:0000313" key="12">
    <source>
        <dbReference type="EMBL" id="SHE43822.1"/>
    </source>
</evidence>
<keyword evidence="5 8" id="KW-0479">Metal-binding</keyword>
<dbReference type="InterPro" id="IPR058240">
    <property type="entry name" value="rSAM_sf"/>
</dbReference>
<dbReference type="PROSITE" id="PS51918">
    <property type="entry name" value="RADICAL_SAM"/>
    <property type="match status" value="1"/>
</dbReference>
<comment type="similarity">
    <text evidence="8">Belongs to the methylthiotransferase family. RimO subfamily.</text>
</comment>
<dbReference type="PROSITE" id="PS51449">
    <property type="entry name" value="MTTASE_N"/>
    <property type="match status" value="1"/>
</dbReference>
<keyword evidence="12" id="KW-0687">Ribonucleoprotein</keyword>
<dbReference type="SMART" id="SM00729">
    <property type="entry name" value="Elp3"/>
    <property type="match status" value="1"/>
</dbReference>
<dbReference type="Gene3D" id="3.40.50.12160">
    <property type="entry name" value="Methylthiotransferase, N-terminal domain"/>
    <property type="match status" value="1"/>
</dbReference>
<dbReference type="GO" id="GO:0051539">
    <property type="term" value="F:4 iron, 4 sulfur cluster binding"/>
    <property type="evidence" value="ECO:0007669"/>
    <property type="project" value="UniProtKB-UniRule"/>
</dbReference>
<comment type="subcellular location">
    <subcellularLocation>
        <location evidence="8">Cytoplasm</location>
    </subcellularLocation>
</comment>
<reference evidence="12" key="1">
    <citation type="submission" date="2016-11" db="EMBL/GenBank/DDBJ databases">
        <authorList>
            <person name="Varghese N."/>
            <person name="Submissions S."/>
        </authorList>
    </citation>
    <scope>NUCLEOTIDE SEQUENCE [LARGE SCALE GENOMIC DNA]</scope>
    <source>
        <strain evidence="12">DSM 16785</strain>
    </source>
</reference>
<dbReference type="EC" id="2.8.4.4" evidence="8"/>
<dbReference type="GO" id="GO:0005840">
    <property type="term" value="C:ribosome"/>
    <property type="evidence" value="ECO:0007669"/>
    <property type="project" value="UniProtKB-KW"/>
</dbReference>
<dbReference type="Gene3D" id="3.80.30.20">
    <property type="entry name" value="tm_1862 like domain"/>
    <property type="match status" value="1"/>
</dbReference>
<evidence type="ECO:0000256" key="3">
    <source>
        <dbReference type="ARBA" id="ARBA00022679"/>
    </source>
</evidence>
<feature type="binding site" evidence="8">
    <location>
        <position position="48"/>
    </location>
    <ligand>
        <name>[4Fe-4S] cluster</name>
        <dbReference type="ChEBI" id="CHEBI:49883"/>
        <label>1</label>
    </ligand>
</feature>
<evidence type="ECO:0000256" key="2">
    <source>
        <dbReference type="ARBA" id="ARBA00022490"/>
    </source>
</evidence>
<dbReference type="GO" id="GO:0046872">
    <property type="term" value="F:metal ion binding"/>
    <property type="evidence" value="ECO:0007669"/>
    <property type="project" value="UniProtKB-KW"/>
</dbReference>
<name>A0A1M4TH28_MARH1</name>
<dbReference type="InterPro" id="IPR023404">
    <property type="entry name" value="rSAM_horseshoe"/>
</dbReference>
<feature type="binding site" evidence="8">
    <location>
        <position position="155"/>
    </location>
    <ligand>
        <name>[4Fe-4S] cluster</name>
        <dbReference type="ChEBI" id="CHEBI:49883"/>
        <label>2</label>
        <note>4Fe-4S-S-AdoMet</note>
    </ligand>
</feature>
<dbReference type="InterPro" id="IPR013848">
    <property type="entry name" value="Methylthiotransferase_N"/>
</dbReference>
<comment type="caution">
    <text evidence="12">The sequence shown here is derived from an EMBL/GenBank/DDBJ whole genome shotgun (WGS) entry which is preliminary data.</text>
</comment>
<dbReference type="GO" id="GO:0005829">
    <property type="term" value="C:cytosol"/>
    <property type="evidence" value="ECO:0007669"/>
    <property type="project" value="TreeGrafter"/>
</dbReference>
<evidence type="ECO:0000313" key="13">
    <source>
        <dbReference type="Proteomes" id="UP000184334"/>
    </source>
</evidence>
<evidence type="ECO:0000256" key="4">
    <source>
        <dbReference type="ARBA" id="ARBA00022691"/>
    </source>
</evidence>
<keyword evidence="13" id="KW-1185">Reference proteome</keyword>
<accession>A0A1M4TH28</accession>
<dbReference type="PROSITE" id="PS01278">
    <property type="entry name" value="MTTASE_RADICAL"/>
    <property type="match status" value="1"/>
</dbReference>
<comment type="catalytic activity">
    <reaction evidence="8">
        <text>L-aspartate(89)-[ribosomal protein uS12]-hydrogen + (sulfur carrier)-SH + AH2 + 2 S-adenosyl-L-methionine = 3-methylsulfanyl-L-aspartate(89)-[ribosomal protein uS12]-hydrogen + (sulfur carrier)-H + 5'-deoxyadenosine + L-methionine + A + S-adenosyl-L-homocysteine + 2 H(+)</text>
        <dbReference type="Rhea" id="RHEA:37087"/>
        <dbReference type="Rhea" id="RHEA-COMP:10460"/>
        <dbReference type="Rhea" id="RHEA-COMP:10461"/>
        <dbReference type="Rhea" id="RHEA-COMP:14737"/>
        <dbReference type="Rhea" id="RHEA-COMP:14739"/>
        <dbReference type="ChEBI" id="CHEBI:13193"/>
        <dbReference type="ChEBI" id="CHEBI:15378"/>
        <dbReference type="ChEBI" id="CHEBI:17319"/>
        <dbReference type="ChEBI" id="CHEBI:17499"/>
        <dbReference type="ChEBI" id="CHEBI:29917"/>
        <dbReference type="ChEBI" id="CHEBI:29961"/>
        <dbReference type="ChEBI" id="CHEBI:57844"/>
        <dbReference type="ChEBI" id="CHEBI:57856"/>
        <dbReference type="ChEBI" id="CHEBI:59789"/>
        <dbReference type="ChEBI" id="CHEBI:64428"/>
        <dbReference type="ChEBI" id="CHEBI:73599"/>
        <dbReference type="EC" id="2.8.4.4"/>
    </reaction>
</comment>
<dbReference type="SFLD" id="SFLDG01082">
    <property type="entry name" value="B12-binding_domain_containing"/>
    <property type="match status" value="1"/>
</dbReference>
<evidence type="ECO:0000256" key="1">
    <source>
        <dbReference type="ARBA" id="ARBA00022485"/>
    </source>
</evidence>
<dbReference type="InterPro" id="IPR038135">
    <property type="entry name" value="Methylthiotransferase_N_sf"/>
</dbReference>
<dbReference type="PROSITE" id="PS50926">
    <property type="entry name" value="TRAM"/>
    <property type="match status" value="1"/>
</dbReference>
<evidence type="ECO:0000259" key="10">
    <source>
        <dbReference type="PROSITE" id="PS51449"/>
    </source>
</evidence>
<feature type="binding site" evidence="8">
    <location>
        <position position="151"/>
    </location>
    <ligand>
        <name>[4Fe-4S] cluster</name>
        <dbReference type="ChEBI" id="CHEBI:49883"/>
        <label>2</label>
        <note>4Fe-4S-S-AdoMet</note>
    </ligand>
</feature>
<evidence type="ECO:0000256" key="6">
    <source>
        <dbReference type="ARBA" id="ARBA00023004"/>
    </source>
</evidence>
<dbReference type="GO" id="GO:0035599">
    <property type="term" value="F:aspartic acid methylthiotransferase activity"/>
    <property type="evidence" value="ECO:0007669"/>
    <property type="project" value="TreeGrafter"/>
</dbReference>
<dbReference type="OrthoDB" id="9805215at2"/>
<dbReference type="NCBIfam" id="TIGR00089">
    <property type="entry name" value="MiaB/RimO family radical SAM methylthiotransferase"/>
    <property type="match status" value="1"/>
</dbReference>
<evidence type="ECO:0000256" key="7">
    <source>
        <dbReference type="ARBA" id="ARBA00023014"/>
    </source>
</evidence>
<sequence length="434" mass="49963">MKEKIYILTLGCPKNEADMDVLRGIFLQKGYELTDNPVEADYSIIDTCGFIEPAKEESINEIFNVVSLKEENPNMKIIPIGCLVERYYEDLRKELTEVDGLIGVVPPEKIVEAIDNKNYYFKLSQPYDVYKCDYRVIPDKSYAYIKIADGCNRNCAFCSIPYFKGNPVSREIEDIKNEAEFLIKNGIKEIILVSQDNTLYGVDLYRRQALPELLKELNSIEGDFWIRIMYLHPDYINDEIIEAINSLDKVVKYFDIPMQHGSDSVLKSMGRVKNTSQLKEIISKIRKNPDAIIRTTVIIGFPGETDENFEELLSFVDEVEFDRLGAFMYFDEEGTPSYLLPNKVEDKIKEKRLGDLMELQKEISTEKLERFIGKNLKVLIEEFENGVYIGRAYSDAPEIDGNVFLKSEKELKIGEFVTVEITNSSEYDLEGIVE</sequence>
<keyword evidence="12" id="KW-0689">Ribosomal protein</keyword>
<dbReference type="GO" id="GO:0103039">
    <property type="term" value="F:protein methylthiotransferase activity"/>
    <property type="evidence" value="ECO:0007669"/>
    <property type="project" value="UniProtKB-EC"/>
</dbReference>
<dbReference type="InterPro" id="IPR005840">
    <property type="entry name" value="Ribosomal_uS12_MeSTrfase_RimO"/>
</dbReference>
<dbReference type="InterPro" id="IPR005839">
    <property type="entry name" value="Methylthiotransferase"/>
</dbReference>
<dbReference type="FunFam" id="2.40.50.140:FF:000210">
    <property type="entry name" value="Ribosomal protein S12 methylthiotransferase RimO"/>
    <property type="match status" value="1"/>
</dbReference>
<dbReference type="EMBL" id="FQUI01000004">
    <property type="protein sequence ID" value="SHE43822.1"/>
    <property type="molecule type" value="Genomic_DNA"/>
</dbReference>
<dbReference type="Proteomes" id="UP000184334">
    <property type="component" value="Unassembled WGS sequence"/>
</dbReference>
<dbReference type="SUPFAM" id="SSF102114">
    <property type="entry name" value="Radical SAM enzymes"/>
    <property type="match status" value="1"/>
</dbReference>
<comment type="function">
    <text evidence="8">Catalyzes the methylthiolation of an aspartic acid residue of ribosomal protein uS12.</text>
</comment>
<keyword evidence="7 8" id="KW-0411">Iron-sulfur</keyword>
<dbReference type="InterPro" id="IPR020612">
    <property type="entry name" value="Methylthiotransferase_CS"/>
</dbReference>
<keyword evidence="6 8" id="KW-0408">Iron</keyword>
<feature type="binding site" evidence="8">
    <location>
        <position position="158"/>
    </location>
    <ligand>
        <name>[4Fe-4S] cluster</name>
        <dbReference type="ChEBI" id="CHEBI:49883"/>
        <label>2</label>
        <note>4Fe-4S-S-AdoMet</note>
    </ligand>
</feature>
<dbReference type="InterPro" id="IPR007197">
    <property type="entry name" value="rSAM"/>
</dbReference>
<dbReference type="SFLD" id="SFLDS00029">
    <property type="entry name" value="Radical_SAM"/>
    <property type="match status" value="1"/>
</dbReference>
<evidence type="ECO:0000259" key="9">
    <source>
        <dbReference type="PROSITE" id="PS50926"/>
    </source>
</evidence>
<comment type="cofactor">
    <cofactor evidence="8">
        <name>[4Fe-4S] cluster</name>
        <dbReference type="ChEBI" id="CHEBI:49883"/>
    </cofactor>
    <text evidence="8">Binds 2 [4Fe-4S] clusters. One cluster is coordinated with 3 cysteines and an exchangeable S-adenosyl-L-methionine.</text>
</comment>
<dbReference type="Pfam" id="PF04055">
    <property type="entry name" value="Radical_SAM"/>
    <property type="match status" value="1"/>
</dbReference>
<feature type="domain" description="Radical SAM core" evidence="11">
    <location>
        <begin position="137"/>
        <end position="366"/>
    </location>
</feature>
<dbReference type="STRING" id="1122195.SAMN02745164_00438"/>
<evidence type="ECO:0000256" key="8">
    <source>
        <dbReference type="HAMAP-Rule" id="MF_01865"/>
    </source>
</evidence>
<keyword evidence="2 8" id="KW-0963">Cytoplasm</keyword>
<dbReference type="PANTHER" id="PTHR43837">
    <property type="entry name" value="RIBOSOMAL PROTEIN S12 METHYLTHIOTRANSFERASE RIMO"/>
    <property type="match status" value="1"/>
</dbReference>
<keyword evidence="4 8" id="KW-0949">S-adenosyl-L-methionine</keyword>
<dbReference type="PANTHER" id="PTHR43837:SF1">
    <property type="entry name" value="RIBOSOMAL PROTEIN US12 METHYLTHIOTRANSFERASE RIMO"/>
    <property type="match status" value="1"/>
</dbReference>
<dbReference type="InterPro" id="IPR012340">
    <property type="entry name" value="NA-bd_OB-fold"/>
</dbReference>
<dbReference type="AlphaFoldDB" id="A0A1M4TH28"/>
<dbReference type="Pfam" id="PF00919">
    <property type="entry name" value="UPF0004"/>
    <property type="match status" value="1"/>
</dbReference>
<gene>
    <name evidence="8" type="primary">rimO</name>
    <name evidence="12" type="ORF">SAMN02745164_00438</name>
</gene>
<dbReference type="Pfam" id="PF18693">
    <property type="entry name" value="TRAM_2"/>
    <property type="match status" value="1"/>
</dbReference>
<feature type="binding site" evidence="8">
    <location>
        <position position="82"/>
    </location>
    <ligand>
        <name>[4Fe-4S] cluster</name>
        <dbReference type="ChEBI" id="CHEBI:49883"/>
        <label>1</label>
    </ligand>
</feature>